<evidence type="ECO:0000313" key="2">
    <source>
        <dbReference type="Proteomes" id="UP000023152"/>
    </source>
</evidence>
<dbReference type="EMBL" id="ASPP01034884">
    <property type="protein sequence ID" value="ETO02798.1"/>
    <property type="molecule type" value="Genomic_DNA"/>
</dbReference>
<organism evidence="1 2">
    <name type="scientific">Reticulomyxa filosa</name>
    <dbReference type="NCBI Taxonomy" id="46433"/>
    <lineage>
        <taxon>Eukaryota</taxon>
        <taxon>Sar</taxon>
        <taxon>Rhizaria</taxon>
        <taxon>Retaria</taxon>
        <taxon>Foraminifera</taxon>
        <taxon>Monothalamids</taxon>
        <taxon>Reticulomyxidae</taxon>
        <taxon>Reticulomyxa</taxon>
    </lineage>
</organism>
<sequence length="314" mass="36742">MHIVFISKYGGSYCVATNSNTIYIYIFFCICVHYKNALQSTLTPKQMVAVCDIFEEGIQSLQKSLQRSRNFNDDLLQLSRHWRLRTVEMLVLIVYVIFRYGYIVILHLLARFCFFVVFFLIQCLLKRMNEILPSGQYPRNDMVVADYRINNHRRKGWHGIVPIEYASKSGHVKVVSPEIKYMQSIIGLSSGFNGARMTKNHEPMVLGLGDDDVENDKKTEWLSSQILDDSKELQNDECVIGWKNVCECLYHLQIFLVYAELFHQVIVIYLFSNSTDSIFHYLFYIRLFFFFLNGQKLKVSDGFVAADQRMYNLE</sequence>
<dbReference type="AlphaFoldDB" id="X6LLI1"/>
<name>X6LLI1_RETFI</name>
<protein>
    <submittedName>
        <fullName evidence="1">Uncharacterized protein</fullName>
    </submittedName>
</protein>
<dbReference type="Proteomes" id="UP000023152">
    <property type="component" value="Unassembled WGS sequence"/>
</dbReference>
<comment type="caution">
    <text evidence="1">The sequence shown here is derived from an EMBL/GenBank/DDBJ whole genome shotgun (WGS) entry which is preliminary data.</text>
</comment>
<gene>
    <name evidence="1" type="ORF">RFI_34614</name>
</gene>
<accession>X6LLI1</accession>
<proteinExistence type="predicted"/>
<keyword evidence="2" id="KW-1185">Reference proteome</keyword>
<reference evidence="1 2" key="1">
    <citation type="journal article" date="2013" name="Curr. Biol.">
        <title>The Genome of the Foraminiferan Reticulomyxa filosa.</title>
        <authorList>
            <person name="Glockner G."/>
            <person name="Hulsmann N."/>
            <person name="Schleicher M."/>
            <person name="Noegel A.A."/>
            <person name="Eichinger L."/>
            <person name="Gallinger C."/>
            <person name="Pawlowski J."/>
            <person name="Sierra R."/>
            <person name="Euteneuer U."/>
            <person name="Pillet L."/>
            <person name="Moustafa A."/>
            <person name="Platzer M."/>
            <person name="Groth M."/>
            <person name="Szafranski K."/>
            <person name="Schliwa M."/>
        </authorList>
    </citation>
    <scope>NUCLEOTIDE SEQUENCE [LARGE SCALE GENOMIC DNA]</scope>
</reference>
<evidence type="ECO:0000313" key="1">
    <source>
        <dbReference type="EMBL" id="ETO02798.1"/>
    </source>
</evidence>